<gene>
    <name evidence="1" type="ORF">E4582_01950</name>
</gene>
<name>A0A4Z1R413_9GAMM</name>
<dbReference type="EMBL" id="SPUH01000001">
    <property type="protein sequence ID" value="TKS53656.1"/>
    <property type="molecule type" value="Genomic_DNA"/>
</dbReference>
<proteinExistence type="predicted"/>
<evidence type="ECO:0000313" key="1">
    <source>
        <dbReference type="EMBL" id="TKS53656.1"/>
    </source>
</evidence>
<sequence>MTAREWKNLEVLNAQKFLVGLKQIYDDLPMHRMPRDFASLRRRDVRHIGEARRCALFCYGVGQLLGVRISFADHESRDYDYVGAYMHENRLHYVPSQMKEFVPVGVNPKAQLQGEIDKLRKYRDSSDLVVAMHINRKGFFRLSELNLSDLPIKELWFFGAKEDSAQDWLIIGNLLKSNAVWHEFRYPEA</sequence>
<protein>
    <submittedName>
        <fullName evidence="1">Uncharacterized protein</fullName>
    </submittedName>
</protein>
<comment type="caution">
    <text evidence="1">The sequence shown here is derived from an EMBL/GenBank/DDBJ whole genome shotgun (WGS) entry which is preliminary data.</text>
</comment>
<evidence type="ECO:0000313" key="2">
    <source>
        <dbReference type="Proteomes" id="UP000298681"/>
    </source>
</evidence>
<dbReference type="Proteomes" id="UP000298681">
    <property type="component" value="Unassembled WGS sequence"/>
</dbReference>
<dbReference type="RefSeq" id="WP_134673040.1">
    <property type="nucleotide sequence ID" value="NZ_SPUH01000001.1"/>
</dbReference>
<accession>A0A4Z1R413</accession>
<keyword evidence="2" id="KW-1185">Reference proteome</keyword>
<reference evidence="1 2" key="1">
    <citation type="submission" date="2019-01" db="EMBL/GenBank/DDBJ databases">
        <authorList>
            <person name="Zhang S."/>
        </authorList>
    </citation>
    <scope>NUCLEOTIDE SEQUENCE [LARGE SCALE GENOMIC DNA]</scope>
    <source>
        <strain evidence="1 2">1626</strain>
    </source>
</reference>
<organism evidence="1 2">
    <name type="scientific">Luteimonas yindakuii</name>
    <dbReference type="NCBI Taxonomy" id="2565782"/>
    <lineage>
        <taxon>Bacteria</taxon>
        <taxon>Pseudomonadati</taxon>
        <taxon>Pseudomonadota</taxon>
        <taxon>Gammaproteobacteria</taxon>
        <taxon>Lysobacterales</taxon>
        <taxon>Lysobacteraceae</taxon>
        <taxon>Luteimonas</taxon>
    </lineage>
</organism>
<dbReference type="AlphaFoldDB" id="A0A4Z1R413"/>